<dbReference type="AlphaFoldDB" id="A0A834IQE1"/>
<protein>
    <submittedName>
        <fullName evidence="3">Uncharacterized protein</fullName>
    </submittedName>
</protein>
<gene>
    <name evidence="3" type="ORF">GWI33_022059</name>
</gene>
<evidence type="ECO:0000313" key="3">
    <source>
        <dbReference type="EMBL" id="KAF7284465.1"/>
    </source>
</evidence>
<feature type="chain" id="PRO_5032632038" evidence="2">
    <location>
        <begin position="27"/>
        <end position="68"/>
    </location>
</feature>
<evidence type="ECO:0000256" key="1">
    <source>
        <dbReference type="SAM" id="MobiDB-lite"/>
    </source>
</evidence>
<sequence>MTECCQIKKGYRLLLLVIVLLILAEAKSWDDGSPSTRWRRGPRPGSGRSGRKRFGGTGFITFAIPGLG</sequence>
<comment type="caution">
    <text evidence="3">The sequence shown here is derived from an EMBL/GenBank/DDBJ whole genome shotgun (WGS) entry which is preliminary data.</text>
</comment>
<feature type="region of interest" description="Disordered" evidence="1">
    <location>
        <begin position="29"/>
        <end position="57"/>
    </location>
</feature>
<dbReference type="EMBL" id="JAACXV010000077">
    <property type="protein sequence ID" value="KAF7284465.1"/>
    <property type="molecule type" value="Genomic_DNA"/>
</dbReference>
<evidence type="ECO:0000256" key="2">
    <source>
        <dbReference type="SAM" id="SignalP"/>
    </source>
</evidence>
<name>A0A834IQE1_RHYFE</name>
<feature type="signal peptide" evidence="2">
    <location>
        <begin position="1"/>
        <end position="26"/>
    </location>
</feature>
<keyword evidence="4" id="KW-1185">Reference proteome</keyword>
<dbReference type="Proteomes" id="UP000625711">
    <property type="component" value="Unassembled WGS sequence"/>
</dbReference>
<reference evidence="3" key="1">
    <citation type="submission" date="2020-08" db="EMBL/GenBank/DDBJ databases">
        <title>Genome sequencing and assembly of the red palm weevil Rhynchophorus ferrugineus.</title>
        <authorList>
            <person name="Dias G.B."/>
            <person name="Bergman C.M."/>
            <person name="Manee M."/>
        </authorList>
    </citation>
    <scope>NUCLEOTIDE SEQUENCE</scope>
    <source>
        <strain evidence="3">AA-2017</strain>
        <tissue evidence="3">Whole larva</tissue>
    </source>
</reference>
<accession>A0A834IQE1</accession>
<evidence type="ECO:0000313" key="4">
    <source>
        <dbReference type="Proteomes" id="UP000625711"/>
    </source>
</evidence>
<organism evidence="3 4">
    <name type="scientific">Rhynchophorus ferrugineus</name>
    <name type="common">Red palm weevil</name>
    <name type="synonym">Curculio ferrugineus</name>
    <dbReference type="NCBI Taxonomy" id="354439"/>
    <lineage>
        <taxon>Eukaryota</taxon>
        <taxon>Metazoa</taxon>
        <taxon>Ecdysozoa</taxon>
        <taxon>Arthropoda</taxon>
        <taxon>Hexapoda</taxon>
        <taxon>Insecta</taxon>
        <taxon>Pterygota</taxon>
        <taxon>Neoptera</taxon>
        <taxon>Endopterygota</taxon>
        <taxon>Coleoptera</taxon>
        <taxon>Polyphaga</taxon>
        <taxon>Cucujiformia</taxon>
        <taxon>Curculionidae</taxon>
        <taxon>Dryophthorinae</taxon>
        <taxon>Rhynchophorus</taxon>
    </lineage>
</organism>
<keyword evidence="2" id="KW-0732">Signal</keyword>
<proteinExistence type="predicted"/>